<evidence type="ECO:0000313" key="1">
    <source>
        <dbReference type="EMBL" id="MCA2017898.1"/>
    </source>
</evidence>
<keyword evidence="2" id="KW-1185">Reference proteome</keyword>
<protein>
    <submittedName>
        <fullName evidence="1">DUF3833 domain-containing protein</fullName>
    </submittedName>
</protein>
<name>A0ABS7YQE5_9VIBR</name>
<sequence>MALILTSCSADIEDYQGTSPKFELFDYFSGESEAWGMVQDYSGQQTRRFHVKLNGVVKQNQLILDEQFVYDDGETERRVWTITRGNDGRYIGTANGVIGKAIGEEVGNALRWQYRFHLKTESYDIDVDFDDWLYRQDELHLFNTTTISKWGVTLGKVTLFFAKKNLDSSAKE</sequence>
<proteinExistence type="predicted"/>
<dbReference type="InterPro" id="IPR024409">
    <property type="entry name" value="DUF3833"/>
</dbReference>
<accession>A0ABS7YQE5</accession>
<comment type="caution">
    <text evidence="1">The sequence shown here is derived from an EMBL/GenBank/DDBJ whole genome shotgun (WGS) entry which is preliminary data.</text>
</comment>
<evidence type="ECO:0000313" key="2">
    <source>
        <dbReference type="Proteomes" id="UP001199044"/>
    </source>
</evidence>
<dbReference type="EMBL" id="JAIWIU010000127">
    <property type="protein sequence ID" value="MCA2017898.1"/>
    <property type="molecule type" value="Genomic_DNA"/>
</dbReference>
<dbReference type="Pfam" id="PF12915">
    <property type="entry name" value="DUF3833"/>
    <property type="match status" value="1"/>
</dbReference>
<organism evidence="1 2">
    <name type="scientific">Vibrio tritonius</name>
    <dbReference type="NCBI Taxonomy" id="1435069"/>
    <lineage>
        <taxon>Bacteria</taxon>
        <taxon>Pseudomonadati</taxon>
        <taxon>Pseudomonadota</taxon>
        <taxon>Gammaproteobacteria</taxon>
        <taxon>Vibrionales</taxon>
        <taxon>Vibrionaceae</taxon>
        <taxon>Vibrio</taxon>
    </lineage>
</organism>
<reference evidence="2" key="1">
    <citation type="submission" date="2023-07" db="EMBL/GenBank/DDBJ databases">
        <title>Molecular identification of indigenous halophilic bacteria isolated from red sea cost, biodegradation of synthetic dyes and assessment of degraded metabolite toxicity.</title>
        <authorList>
            <person name="Chaieb K."/>
            <person name="Altayb H.N."/>
        </authorList>
    </citation>
    <scope>NUCLEOTIDE SEQUENCE [LARGE SCALE GENOMIC DNA]</scope>
    <source>
        <strain evidence="2">K20</strain>
    </source>
</reference>
<gene>
    <name evidence="1" type="ORF">LDJ79_17385</name>
</gene>
<dbReference type="Proteomes" id="UP001199044">
    <property type="component" value="Unassembled WGS sequence"/>
</dbReference>